<comment type="caution">
    <text evidence="1">The sequence shown here is derived from an EMBL/GenBank/DDBJ whole genome shotgun (WGS) entry which is preliminary data.</text>
</comment>
<sequence length="423" mass="49569">MADDIVDHLVIHIGEKLRVQSPTLSNCSIIQVPQYLRNVYPPAYEPHILAIGPYHSGKSHLNCMEKYKTIYLKLLLQRRGETNVTRYVTAMRALEERARKCYTEPMNLEQDRFVEMMLLDACFITELLRKYKMANLRENDDPIFRLHCVIKKLRRDLLLIENQIPFFVLREFFAMTVMPDEADDFHEMIYAFFEHALPGTGYAHYSESPIKIKHLVEFIHHNWQPSCSRTMRNTRKVTGERKYGEVIRCATELEEAGIKFTTVEGESLFNIKFENGIMKLPRLNIDDDTEPLMRNLIAYEQFSSLEENPNYVTDYMNLMECLITSAKDVELLCQHGIINNCIGDDQVIANIFNTIGFFLVLSPESCNSQIFNDVNKHCSRRWNKWMANLRHRYFNSPWSFISFLAAFFMLIFAFLQTLFTALT</sequence>
<reference evidence="1 2" key="1">
    <citation type="journal article" date="2023" name="Science">
        <title>Complex scaffold remodeling in plant triterpene biosynthesis.</title>
        <authorList>
            <person name="De La Pena R."/>
            <person name="Hodgson H."/>
            <person name="Liu J.C."/>
            <person name="Stephenson M.J."/>
            <person name="Martin A.C."/>
            <person name="Owen C."/>
            <person name="Harkess A."/>
            <person name="Leebens-Mack J."/>
            <person name="Jimenez L.E."/>
            <person name="Osbourn A."/>
            <person name="Sattely E.S."/>
        </authorList>
    </citation>
    <scope>NUCLEOTIDE SEQUENCE [LARGE SCALE GENOMIC DNA]</scope>
    <source>
        <strain evidence="2">cv. JPN11</strain>
        <tissue evidence="1">Leaf</tissue>
    </source>
</reference>
<evidence type="ECO:0000313" key="1">
    <source>
        <dbReference type="EMBL" id="KAJ4722905.1"/>
    </source>
</evidence>
<gene>
    <name evidence="1" type="ORF">OWV82_006337</name>
</gene>
<protein>
    <submittedName>
        <fullName evidence="1">Uncharacterized protein</fullName>
    </submittedName>
</protein>
<proteinExistence type="predicted"/>
<accession>A0ACC1YGI6</accession>
<dbReference type="EMBL" id="CM051396">
    <property type="protein sequence ID" value="KAJ4722905.1"/>
    <property type="molecule type" value="Genomic_DNA"/>
</dbReference>
<evidence type="ECO:0000313" key="2">
    <source>
        <dbReference type="Proteomes" id="UP001164539"/>
    </source>
</evidence>
<keyword evidence="2" id="KW-1185">Reference proteome</keyword>
<name>A0ACC1YGI6_MELAZ</name>
<organism evidence="1 2">
    <name type="scientific">Melia azedarach</name>
    <name type="common">Chinaberry tree</name>
    <dbReference type="NCBI Taxonomy" id="155640"/>
    <lineage>
        <taxon>Eukaryota</taxon>
        <taxon>Viridiplantae</taxon>
        <taxon>Streptophyta</taxon>
        <taxon>Embryophyta</taxon>
        <taxon>Tracheophyta</taxon>
        <taxon>Spermatophyta</taxon>
        <taxon>Magnoliopsida</taxon>
        <taxon>eudicotyledons</taxon>
        <taxon>Gunneridae</taxon>
        <taxon>Pentapetalae</taxon>
        <taxon>rosids</taxon>
        <taxon>malvids</taxon>
        <taxon>Sapindales</taxon>
        <taxon>Meliaceae</taxon>
        <taxon>Melia</taxon>
    </lineage>
</organism>
<dbReference type="Proteomes" id="UP001164539">
    <property type="component" value="Chromosome 3"/>
</dbReference>